<evidence type="ECO:0000256" key="4">
    <source>
        <dbReference type="ARBA" id="ARBA00023002"/>
    </source>
</evidence>
<dbReference type="InterPro" id="IPR051209">
    <property type="entry name" value="FAD-bind_Monooxygenase_sf"/>
</dbReference>
<evidence type="ECO:0000256" key="1">
    <source>
        <dbReference type="ARBA" id="ARBA00010139"/>
    </source>
</evidence>
<sequence length="501" mass="54932">MTTNTTTMTRDVKSLIIGSGFAGLGMAIQLKRRGDDDFAILERANDVGGTWRDNDYPGAACDVPSHLYSFSFRPNPDWSRVYSPGPEIQAYLRACAKDEGLLEHIHFGADMQDASWDESSRRWRVSTPLGLFTAQFLITGTGHLADERFPSVPGIETFTGDKFHSARWDHSTSLEGKRIGVVGTGASAIQVIPELARTSAELVVFQRTPAYVIPRVERSYTEGEKRLFRRDPSAISALRSDLFWTGENNYAQRRGVPQYLEAARSMALGHLAAQITDPELREVLTPDYEPGCKRLLISNTYYPALQAETTTVEASALDRIEGSRVVASSGAGYELDVLVFATGFEATEPPFAALVHGRDGLNLSEHWKSGMQAHDSVTVSGFPNMFVLNGPNTSLGHNSIVYIIESQVNYVLGAIDHADALDIEILEPSSRAEEAYVEQIQAAAQGTVWIDGGCKSWYVDERSGRLTLIWPDFGFAFRDANGTFKPGGYLSTARSGELAGV</sequence>
<comment type="caution">
    <text evidence="5">The sequence shown here is derived from an EMBL/GenBank/DDBJ whole genome shotgun (WGS) entry which is preliminary data.</text>
</comment>
<dbReference type="Gene3D" id="3.50.50.60">
    <property type="entry name" value="FAD/NAD(P)-binding domain"/>
    <property type="match status" value="2"/>
</dbReference>
<gene>
    <name evidence="5" type="ORF">J2S64_002656</name>
</gene>
<keyword evidence="4" id="KW-0560">Oxidoreductase</keyword>
<reference evidence="5 6" key="1">
    <citation type="submission" date="2023-07" db="EMBL/GenBank/DDBJ databases">
        <title>Sequencing the genomes of 1000 actinobacteria strains.</title>
        <authorList>
            <person name="Klenk H.-P."/>
        </authorList>
    </citation>
    <scope>NUCLEOTIDE SEQUENCE [LARGE SCALE GENOMIC DNA]</scope>
    <source>
        <strain evidence="5 6">DSM 20167</strain>
    </source>
</reference>
<dbReference type="InterPro" id="IPR036188">
    <property type="entry name" value="FAD/NAD-bd_sf"/>
</dbReference>
<dbReference type="Pfam" id="PF00743">
    <property type="entry name" value="FMO-like"/>
    <property type="match status" value="1"/>
</dbReference>
<proteinExistence type="inferred from homology"/>
<keyword evidence="3" id="KW-0274">FAD</keyword>
<dbReference type="PANTHER" id="PTHR42877">
    <property type="entry name" value="L-ORNITHINE N(5)-MONOOXYGENASE-RELATED"/>
    <property type="match status" value="1"/>
</dbReference>
<accession>A0ABU2BK33</accession>
<evidence type="ECO:0000313" key="6">
    <source>
        <dbReference type="Proteomes" id="UP001183817"/>
    </source>
</evidence>
<dbReference type="Proteomes" id="UP001183817">
    <property type="component" value="Unassembled WGS sequence"/>
</dbReference>
<dbReference type="EMBL" id="JAVDYI010000001">
    <property type="protein sequence ID" value="MDR7358965.1"/>
    <property type="molecule type" value="Genomic_DNA"/>
</dbReference>
<protein>
    <submittedName>
        <fullName evidence="5">Cation diffusion facilitator CzcD-associated flavoprotein CzcO</fullName>
    </submittedName>
</protein>
<dbReference type="RefSeq" id="WP_310291116.1">
    <property type="nucleotide sequence ID" value="NZ_BAAAWO010000001.1"/>
</dbReference>
<keyword evidence="2" id="KW-0285">Flavoprotein</keyword>
<dbReference type="SUPFAM" id="SSF51905">
    <property type="entry name" value="FAD/NAD(P)-binding domain"/>
    <property type="match status" value="2"/>
</dbReference>
<organism evidence="5 6">
    <name type="scientific">Paeniglutamicibacter sulfureus</name>
    <dbReference type="NCBI Taxonomy" id="43666"/>
    <lineage>
        <taxon>Bacteria</taxon>
        <taxon>Bacillati</taxon>
        <taxon>Actinomycetota</taxon>
        <taxon>Actinomycetes</taxon>
        <taxon>Micrococcales</taxon>
        <taxon>Micrococcaceae</taxon>
        <taxon>Paeniglutamicibacter</taxon>
    </lineage>
</organism>
<dbReference type="PANTHER" id="PTHR42877:SF4">
    <property type="entry name" value="FAD_NAD(P)-BINDING DOMAIN-CONTAINING PROTEIN-RELATED"/>
    <property type="match status" value="1"/>
</dbReference>
<comment type="similarity">
    <text evidence="1">Belongs to the FAD-binding monooxygenase family.</text>
</comment>
<evidence type="ECO:0000256" key="3">
    <source>
        <dbReference type="ARBA" id="ARBA00022827"/>
    </source>
</evidence>
<keyword evidence="6" id="KW-1185">Reference proteome</keyword>
<dbReference type="InterPro" id="IPR020946">
    <property type="entry name" value="Flavin_mOase-like"/>
</dbReference>
<evidence type="ECO:0000313" key="5">
    <source>
        <dbReference type="EMBL" id="MDR7358965.1"/>
    </source>
</evidence>
<name>A0ABU2BK33_9MICC</name>
<evidence type="ECO:0000256" key="2">
    <source>
        <dbReference type="ARBA" id="ARBA00022630"/>
    </source>
</evidence>